<gene>
    <name evidence="1" type="ORF">SAMN05720469_1053</name>
</gene>
<accession>A0A1M6S1M7</accession>
<dbReference type="AlphaFoldDB" id="A0A1M6S1M7"/>
<dbReference type="RefSeq" id="WP_073302851.1">
    <property type="nucleotide sequence ID" value="NZ_FRAW01000005.1"/>
</dbReference>
<dbReference type="Proteomes" id="UP000184275">
    <property type="component" value="Unassembled WGS sequence"/>
</dbReference>
<proteinExistence type="predicted"/>
<evidence type="ECO:0000313" key="1">
    <source>
        <dbReference type="EMBL" id="SHK38605.1"/>
    </source>
</evidence>
<name>A0A1M6S1M7_9BACT</name>
<organism evidence="1 2">
    <name type="scientific">Fibrobacter intestinalis</name>
    <dbReference type="NCBI Taxonomy" id="28122"/>
    <lineage>
        <taxon>Bacteria</taxon>
        <taxon>Pseudomonadati</taxon>
        <taxon>Fibrobacterota</taxon>
        <taxon>Fibrobacteria</taxon>
        <taxon>Fibrobacterales</taxon>
        <taxon>Fibrobacteraceae</taxon>
        <taxon>Fibrobacter</taxon>
    </lineage>
</organism>
<evidence type="ECO:0000313" key="2">
    <source>
        <dbReference type="Proteomes" id="UP000184275"/>
    </source>
</evidence>
<keyword evidence="2" id="KW-1185">Reference proteome</keyword>
<protein>
    <submittedName>
        <fullName evidence="1">Uncharacterized protein</fullName>
    </submittedName>
</protein>
<reference evidence="2" key="1">
    <citation type="submission" date="2016-11" db="EMBL/GenBank/DDBJ databases">
        <authorList>
            <person name="Varghese N."/>
            <person name="Submissions S."/>
        </authorList>
    </citation>
    <scope>NUCLEOTIDE SEQUENCE [LARGE SCALE GENOMIC DNA]</scope>
    <source>
        <strain evidence="2">UWOS</strain>
    </source>
</reference>
<dbReference type="EMBL" id="FRAW01000005">
    <property type="protein sequence ID" value="SHK38605.1"/>
    <property type="molecule type" value="Genomic_DNA"/>
</dbReference>
<sequence>MANIVEEFEHAREYQNDVWVADYTEQTRFEPESAKKGVCVSESEFDDIKSFHLQNPKHVVIYGVNFEEHPDYFPDKTKNCECLFKPRDVVDGGFLLLCELKYCRAHNIEANADKAYEQLKSTWSHLESQQIFDRNHCKSFLNISVPDHSDKSPFKSFTANQDEELKWLKEYKINLLGENDLLILDKGVVRIPETEI</sequence>